<dbReference type="WBParaSite" id="SBAD_0000367701-mRNA-1">
    <property type="protein sequence ID" value="SBAD_0000367701-mRNA-1"/>
    <property type="gene ID" value="SBAD_0000367701"/>
</dbReference>
<dbReference type="Pfam" id="PF11521">
    <property type="entry name" value="TFIIE-A_C"/>
    <property type="match status" value="1"/>
</dbReference>
<evidence type="ECO:0000313" key="8">
    <source>
        <dbReference type="WBParaSite" id="SBAD_0000367701-mRNA-1"/>
    </source>
</evidence>
<dbReference type="PROSITE" id="PS51344">
    <property type="entry name" value="HTH_TFE_IIE"/>
    <property type="match status" value="1"/>
</dbReference>
<reference evidence="8" key="1">
    <citation type="submission" date="2016-06" db="UniProtKB">
        <authorList>
            <consortium name="WormBaseParasite"/>
        </authorList>
    </citation>
    <scope>IDENTIFICATION</scope>
</reference>
<evidence type="ECO:0000256" key="3">
    <source>
        <dbReference type="ARBA" id="ARBA00023163"/>
    </source>
</evidence>
<dbReference type="InterPro" id="IPR013083">
    <property type="entry name" value="Znf_RING/FYVE/PHD"/>
</dbReference>
<keyword evidence="3" id="KW-0804">Transcription</keyword>
<name>A0A183IIS2_9BILA</name>
<dbReference type="PANTHER" id="PTHR13097:SF7">
    <property type="entry name" value="GENERAL TRANSCRIPTION FACTOR IIE SUBUNIT 1"/>
    <property type="match status" value="1"/>
</dbReference>
<feature type="domain" description="HTH TFE/IIEalpha-type" evidence="5">
    <location>
        <begin position="16"/>
        <end position="106"/>
    </location>
</feature>
<evidence type="ECO:0000256" key="4">
    <source>
        <dbReference type="SAM" id="MobiDB-lite"/>
    </source>
</evidence>
<dbReference type="PANTHER" id="PTHR13097">
    <property type="entry name" value="TRANSCRIPTION INITIATION FACTOR IIE, ALPHA SUBUNIT"/>
    <property type="match status" value="1"/>
</dbReference>
<dbReference type="InterPro" id="IPR017919">
    <property type="entry name" value="TFIIE/TFIIEa_HTH"/>
</dbReference>
<reference evidence="6 7" key="2">
    <citation type="submission" date="2018-11" db="EMBL/GenBank/DDBJ databases">
        <authorList>
            <consortium name="Pathogen Informatics"/>
        </authorList>
    </citation>
    <scope>NUCLEOTIDE SEQUENCE [LARGE SCALE GENOMIC DNA]</scope>
</reference>
<keyword evidence="2" id="KW-0805">Transcription regulation</keyword>
<evidence type="ECO:0000259" key="5">
    <source>
        <dbReference type="PROSITE" id="PS51344"/>
    </source>
</evidence>
<dbReference type="InterPro" id="IPR002853">
    <property type="entry name" value="TFIIE_asu"/>
</dbReference>
<dbReference type="EMBL" id="UZAM01007789">
    <property type="protein sequence ID" value="VDP01428.1"/>
    <property type="molecule type" value="Genomic_DNA"/>
</dbReference>
<dbReference type="InterPro" id="IPR024550">
    <property type="entry name" value="TFIIEa/SarR/Rpc3_HTH_dom"/>
</dbReference>
<dbReference type="OrthoDB" id="361102at2759"/>
<dbReference type="InterPro" id="IPR021600">
    <property type="entry name" value="TFIIE_asu_C"/>
</dbReference>
<protein>
    <submittedName>
        <fullName evidence="8">HTH TFE/IIEalpha-type domain-containing protein</fullName>
    </submittedName>
</protein>
<evidence type="ECO:0000313" key="7">
    <source>
        <dbReference type="Proteomes" id="UP000270296"/>
    </source>
</evidence>
<dbReference type="Proteomes" id="UP000270296">
    <property type="component" value="Unassembled WGS sequence"/>
</dbReference>
<dbReference type="GO" id="GO:0005673">
    <property type="term" value="C:transcription factor TFIIE complex"/>
    <property type="evidence" value="ECO:0007669"/>
    <property type="project" value="TreeGrafter"/>
</dbReference>
<dbReference type="SUPFAM" id="SSF57783">
    <property type="entry name" value="Zinc beta-ribbon"/>
    <property type="match status" value="1"/>
</dbReference>
<dbReference type="Gene3D" id="3.30.40.10">
    <property type="entry name" value="Zinc/RING finger domain, C3HC4 (zinc finger)"/>
    <property type="match status" value="1"/>
</dbReference>
<dbReference type="Gene3D" id="6.10.140.1250">
    <property type="match status" value="1"/>
</dbReference>
<evidence type="ECO:0000256" key="2">
    <source>
        <dbReference type="ARBA" id="ARBA00023015"/>
    </source>
</evidence>
<dbReference type="InterPro" id="IPR039997">
    <property type="entry name" value="TFE"/>
</dbReference>
<feature type="region of interest" description="Disordered" evidence="4">
    <location>
        <begin position="207"/>
        <end position="229"/>
    </location>
</feature>
<dbReference type="SMART" id="SM00531">
    <property type="entry name" value="TFIIE"/>
    <property type="match status" value="1"/>
</dbReference>
<proteinExistence type="inferred from homology"/>
<dbReference type="GO" id="GO:0006367">
    <property type="term" value="P:transcription initiation at RNA polymerase II promoter"/>
    <property type="evidence" value="ECO:0007669"/>
    <property type="project" value="InterPro"/>
</dbReference>
<sequence>MAAQDKTLVDEIPNSMQKLARYVVRGFYGVEHGVTLDLLIRNVCMREDELRELLRFDPKQLRSVLITLKSDKLIKERQEVEQRVEGRPVRHNYYFINYPALINVLKYKLDHMRRKLEAEEKSNIRRSSFKCTKCEKVYSDLEIDILWDSNQMKCVYCRGVVEEDETANEKQVTRSSLAKFNEQMWPLFQILQELEGVELAPHLLEPAPSRVSKSSQSEETGEKNAGGNFMGANFSMKKEVEMQPRQNFVINVEKADGHLTRNIQKQKELPVWMQASTVTNTGSSMLPVSEASAHAIPSFTIVDASVSPKHDIVETLLVNEMKPTSSLTVGAEVASDESDEFEEVEEQELKVTVQGRQVALSELTEDPSLISAMTPAEKQHYIKISQQAFESLYGD</sequence>
<gene>
    <name evidence="6" type="ORF">SBAD_LOCUS3518</name>
</gene>
<evidence type="ECO:0000256" key="1">
    <source>
        <dbReference type="ARBA" id="ARBA00008947"/>
    </source>
</evidence>
<accession>A0A183IIS2</accession>
<organism evidence="8">
    <name type="scientific">Soboliphyme baturini</name>
    <dbReference type="NCBI Taxonomy" id="241478"/>
    <lineage>
        <taxon>Eukaryota</taxon>
        <taxon>Metazoa</taxon>
        <taxon>Ecdysozoa</taxon>
        <taxon>Nematoda</taxon>
        <taxon>Enoplea</taxon>
        <taxon>Dorylaimia</taxon>
        <taxon>Dioctophymatida</taxon>
        <taxon>Dioctophymatoidea</taxon>
        <taxon>Soboliphymatidae</taxon>
        <taxon>Soboliphyme</taxon>
    </lineage>
</organism>
<dbReference type="AlphaFoldDB" id="A0A183IIS2"/>
<dbReference type="Pfam" id="PF02002">
    <property type="entry name" value="TFIIE_alpha"/>
    <property type="match status" value="1"/>
</dbReference>
<comment type="similarity">
    <text evidence="1">Belongs to the TFIIE alpha subunit family.</text>
</comment>
<keyword evidence="7" id="KW-1185">Reference proteome</keyword>
<evidence type="ECO:0000313" key="6">
    <source>
        <dbReference type="EMBL" id="VDP01428.1"/>
    </source>
</evidence>